<dbReference type="InterPro" id="IPR033469">
    <property type="entry name" value="CYTH-like_dom_sf"/>
</dbReference>
<dbReference type="InterPro" id="IPR023577">
    <property type="entry name" value="CYTH_domain"/>
</dbReference>
<proteinExistence type="predicted"/>
<dbReference type="EC" id="3.6.1.25" evidence="2"/>
<dbReference type="PROSITE" id="PS51707">
    <property type="entry name" value="CYTH"/>
    <property type="match status" value="1"/>
</dbReference>
<dbReference type="CDD" id="cd07891">
    <property type="entry name" value="CYTH-like_CthTTM-like_1"/>
    <property type="match status" value="1"/>
</dbReference>
<feature type="domain" description="CYTH" evidence="1">
    <location>
        <begin position="2"/>
        <end position="150"/>
    </location>
</feature>
<evidence type="ECO:0000313" key="2">
    <source>
        <dbReference type="EMBL" id="MPM02453.1"/>
    </source>
</evidence>
<gene>
    <name evidence="2" type="ORF">SDC9_48702</name>
</gene>
<name>A0A644WIW0_9ZZZZ</name>
<protein>
    <submittedName>
        <fullName evidence="2">Inorganic triphosphatase</fullName>
        <ecNumber evidence="2">3.6.1.25</ecNumber>
    </submittedName>
</protein>
<dbReference type="GO" id="GO:0050355">
    <property type="term" value="F:inorganic triphosphate phosphatase activity"/>
    <property type="evidence" value="ECO:0007669"/>
    <property type="project" value="UniProtKB-EC"/>
</dbReference>
<accession>A0A644WIW0</accession>
<evidence type="ECO:0000259" key="1">
    <source>
        <dbReference type="PROSITE" id="PS51707"/>
    </source>
</evidence>
<comment type="caution">
    <text evidence="2">The sequence shown here is derived from an EMBL/GenBank/DDBJ whole genome shotgun (WGS) entry which is preliminary data.</text>
</comment>
<dbReference type="EMBL" id="VSSQ01000870">
    <property type="protein sequence ID" value="MPM02453.1"/>
    <property type="molecule type" value="Genomic_DNA"/>
</dbReference>
<keyword evidence="2" id="KW-0378">Hydrolase</keyword>
<dbReference type="SMART" id="SM01118">
    <property type="entry name" value="CYTH"/>
    <property type="match status" value="1"/>
</dbReference>
<dbReference type="PANTHER" id="PTHR40114">
    <property type="entry name" value="SLR0698 PROTEIN"/>
    <property type="match status" value="1"/>
</dbReference>
<dbReference type="Pfam" id="PF01928">
    <property type="entry name" value="CYTH"/>
    <property type="match status" value="1"/>
</dbReference>
<sequence>MLQEIERKFLVTSEAFKTEAYRKTYIKQGYLSVTPEATVRVRIRDVQATLTIKGKSNETGTSRYEWEKAIDVAEARELLQLCTSGLIEKYRYEVNSGEYVFEVDEFLGANAGLVIAEVELKNEADFFEKPAWLGSEVTGDLRYYNAMLSQHPFSQW</sequence>
<dbReference type="AlphaFoldDB" id="A0A644WIW0"/>
<dbReference type="Gene3D" id="2.40.320.10">
    <property type="entry name" value="Hypothetical Protein Pfu-838710-001"/>
    <property type="match status" value="1"/>
</dbReference>
<dbReference type="PIRSF" id="PIRSF016487">
    <property type="entry name" value="CYTH_UCP016487"/>
    <property type="match status" value="1"/>
</dbReference>
<reference evidence="2" key="1">
    <citation type="submission" date="2019-08" db="EMBL/GenBank/DDBJ databases">
        <authorList>
            <person name="Kucharzyk K."/>
            <person name="Murdoch R.W."/>
            <person name="Higgins S."/>
            <person name="Loffler F."/>
        </authorList>
    </citation>
    <scope>NUCLEOTIDE SEQUENCE</scope>
</reference>
<dbReference type="SUPFAM" id="SSF55154">
    <property type="entry name" value="CYTH-like phosphatases"/>
    <property type="match status" value="1"/>
</dbReference>
<dbReference type="InterPro" id="IPR012042">
    <property type="entry name" value="NeuTTM/CthTTM-like"/>
</dbReference>
<dbReference type="PANTHER" id="PTHR40114:SF1">
    <property type="entry name" value="SLR0698 PROTEIN"/>
    <property type="match status" value="1"/>
</dbReference>
<organism evidence="2">
    <name type="scientific">bioreactor metagenome</name>
    <dbReference type="NCBI Taxonomy" id="1076179"/>
    <lineage>
        <taxon>unclassified sequences</taxon>
        <taxon>metagenomes</taxon>
        <taxon>ecological metagenomes</taxon>
    </lineage>
</organism>